<dbReference type="GO" id="GO:1900376">
    <property type="term" value="P:regulation of secondary metabolite biosynthetic process"/>
    <property type="evidence" value="ECO:0007669"/>
    <property type="project" value="TreeGrafter"/>
</dbReference>
<dbReference type="PANTHER" id="PTHR33202">
    <property type="entry name" value="ZINC UPTAKE REGULATION PROTEIN"/>
    <property type="match status" value="1"/>
</dbReference>
<reference evidence="11 12" key="1">
    <citation type="submission" date="2016-07" db="EMBL/GenBank/DDBJ databases">
        <title>Complete genome sequence of Bradyrhizobium icense LMTR 13T, a potential inoculant strain isolated from lima bean (Phaseolus lunatus) in Peru.</title>
        <authorList>
            <person name="Ormeno-Orrillo E."/>
            <person name="Duran D."/>
            <person name="Rogel M.A."/>
            <person name="Rey L."/>
            <person name="Imperial J."/>
            <person name="Ruiz-Argueso T."/>
            <person name="Martinez-Romero E."/>
        </authorList>
    </citation>
    <scope>NUCLEOTIDE SEQUENCE [LARGE SCALE GENOMIC DNA]</scope>
    <source>
        <strain evidence="11 12">LMTR 13</strain>
    </source>
</reference>
<dbReference type="GO" id="GO:0000976">
    <property type="term" value="F:transcription cis-regulatory region binding"/>
    <property type="evidence" value="ECO:0007669"/>
    <property type="project" value="TreeGrafter"/>
</dbReference>
<evidence type="ECO:0000256" key="9">
    <source>
        <dbReference type="ARBA" id="ARBA00023125"/>
    </source>
</evidence>
<evidence type="ECO:0000313" key="12">
    <source>
        <dbReference type="Proteomes" id="UP000092839"/>
    </source>
</evidence>
<dbReference type="GO" id="GO:0003700">
    <property type="term" value="F:DNA-binding transcription factor activity"/>
    <property type="evidence" value="ECO:0007669"/>
    <property type="project" value="InterPro"/>
</dbReference>
<dbReference type="EMBL" id="CP016428">
    <property type="protein sequence ID" value="ANW03155.1"/>
    <property type="molecule type" value="Genomic_DNA"/>
</dbReference>
<dbReference type="Gene3D" id="1.10.10.10">
    <property type="entry name" value="Winged helix-like DNA-binding domain superfamily/Winged helix DNA-binding domain"/>
    <property type="match status" value="1"/>
</dbReference>
<evidence type="ECO:0000256" key="2">
    <source>
        <dbReference type="ARBA" id="ARBA00007957"/>
    </source>
</evidence>
<dbReference type="KEGG" id="bic:LMTR13_26455"/>
<dbReference type="AlphaFoldDB" id="A0A1B1UKD0"/>
<evidence type="ECO:0000256" key="5">
    <source>
        <dbReference type="ARBA" id="ARBA00022491"/>
    </source>
</evidence>
<evidence type="ECO:0000256" key="4">
    <source>
        <dbReference type="ARBA" id="ARBA00022490"/>
    </source>
</evidence>
<dbReference type="InterPro" id="IPR036388">
    <property type="entry name" value="WH-like_DNA-bd_sf"/>
</dbReference>
<evidence type="ECO:0000256" key="1">
    <source>
        <dbReference type="ARBA" id="ARBA00004496"/>
    </source>
</evidence>
<evidence type="ECO:0000256" key="8">
    <source>
        <dbReference type="ARBA" id="ARBA00023015"/>
    </source>
</evidence>
<dbReference type="SUPFAM" id="SSF46785">
    <property type="entry name" value="Winged helix' DNA-binding domain"/>
    <property type="match status" value="1"/>
</dbReference>
<gene>
    <name evidence="11" type="ORF">LMTR13_26455</name>
</gene>
<name>A0A1B1UKD0_9BRAD</name>
<keyword evidence="10" id="KW-0804">Transcription</keyword>
<dbReference type="GO" id="GO:0045892">
    <property type="term" value="P:negative regulation of DNA-templated transcription"/>
    <property type="evidence" value="ECO:0007669"/>
    <property type="project" value="TreeGrafter"/>
</dbReference>
<dbReference type="Proteomes" id="UP000092839">
    <property type="component" value="Chromosome"/>
</dbReference>
<dbReference type="STRING" id="1274631.LMTR13_26455"/>
<dbReference type="GO" id="GO:0005737">
    <property type="term" value="C:cytoplasm"/>
    <property type="evidence" value="ECO:0007669"/>
    <property type="project" value="UniProtKB-SubCell"/>
</dbReference>
<proteinExistence type="inferred from homology"/>
<keyword evidence="9" id="KW-0238">DNA-binding</keyword>
<evidence type="ECO:0000256" key="7">
    <source>
        <dbReference type="ARBA" id="ARBA00022833"/>
    </source>
</evidence>
<dbReference type="InterPro" id="IPR002481">
    <property type="entry name" value="FUR"/>
</dbReference>
<keyword evidence="12" id="KW-1185">Reference proteome</keyword>
<accession>A0A1B1UKD0</accession>
<evidence type="ECO:0000313" key="11">
    <source>
        <dbReference type="EMBL" id="ANW03155.1"/>
    </source>
</evidence>
<keyword evidence="6" id="KW-0479">Metal-binding</keyword>
<dbReference type="GO" id="GO:0008270">
    <property type="term" value="F:zinc ion binding"/>
    <property type="evidence" value="ECO:0007669"/>
    <property type="project" value="TreeGrafter"/>
</dbReference>
<protein>
    <recommendedName>
        <fullName evidence="3">Ferric uptake regulation protein</fullName>
    </recommendedName>
</protein>
<dbReference type="OrthoDB" id="9800477at2"/>
<keyword evidence="8" id="KW-0805">Transcription regulation</keyword>
<evidence type="ECO:0000256" key="3">
    <source>
        <dbReference type="ARBA" id="ARBA00020910"/>
    </source>
</evidence>
<keyword evidence="4" id="KW-0963">Cytoplasm</keyword>
<keyword evidence="5" id="KW-0678">Repressor</keyword>
<comment type="similarity">
    <text evidence="2">Belongs to the Fur family.</text>
</comment>
<evidence type="ECO:0000256" key="6">
    <source>
        <dbReference type="ARBA" id="ARBA00022723"/>
    </source>
</evidence>
<dbReference type="PANTHER" id="PTHR33202:SF7">
    <property type="entry name" value="FERRIC UPTAKE REGULATION PROTEIN"/>
    <property type="match status" value="1"/>
</dbReference>
<evidence type="ECO:0000256" key="10">
    <source>
        <dbReference type="ARBA" id="ARBA00023163"/>
    </source>
</evidence>
<organism evidence="11 12">
    <name type="scientific">Bradyrhizobium icense</name>
    <dbReference type="NCBI Taxonomy" id="1274631"/>
    <lineage>
        <taxon>Bacteria</taxon>
        <taxon>Pseudomonadati</taxon>
        <taxon>Pseudomonadota</taxon>
        <taxon>Alphaproteobacteria</taxon>
        <taxon>Hyphomicrobiales</taxon>
        <taxon>Nitrobacteraceae</taxon>
        <taxon>Bradyrhizobium</taxon>
    </lineage>
</organism>
<dbReference type="Pfam" id="PF01475">
    <property type="entry name" value="FUR"/>
    <property type="match status" value="1"/>
</dbReference>
<dbReference type="NCBIfam" id="NF045678">
    <property type="entry name" value="TransRegIrrA"/>
    <property type="match status" value="1"/>
</dbReference>
<sequence>MDRPLARLPTRDAGDRTGFDEVQVEPASARLSGRCPDAGGKDVLLKAGLRPTRRRLILSKLLFARGARHVTAEMLFAEARETGFPVSLSTVYNTLNQFTQAGLLRRICLDGSQSLYDTNTTPHPHYYLHGEDILLDIPDADLLLVNVPEPLPCHEVSCVDLIIHLSRKRS</sequence>
<dbReference type="NCBIfam" id="NF045677">
    <property type="entry name" value="FeRespRegIrr"/>
    <property type="match status" value="1"/>
</dbReference>
<comment type="subcellular location">
    <subcellularLocation>
        <location evidence="1">Cytoplasm</location>
    </subcellularLocation>
</comment>
<dbReference type="InterPro" id="IPR036390">
    <property type="entry name" value="WH_DNA-bd_sf"/>
</dbReference>
<keyword evidence="7" id="KW-0862">Zinc</keyword>
<dbReference type="CDD" id="cd07153">
    <property type="entry name" value="Fur_like"/>
    <property type="match status" value="1"/>
</dbReference>
<dbReference type="FunFam" id="1.10.10.10:FF:000007">
    <property type="entry name" value="Ferric uptake regulation protein"/>
    <property type="match status" value="1"/>
</dbReference>